<gene>
    <name evidence="4" type="primary">rplW</name>
    <name evidence="5" type="ORF">ENJ78_00125</name>
</gene>
<evidence type="ECO:0000256" key="1">
    <source>
        <dbReference type="ARBA" id="ARBA00006700"/>
    </source>
</evidence>
<dbReference type="HAMAP" id="MF_01369_B">
    <property type="entry name" value="Ribosomal_uL23_B"/>
    <property type="match status" value="1"/>
</dbReference>
<dbReference type="EMBL" id="DRNS01000010">
    <property type="protein sequence ID" value="HHH14099.1"/>
    <property type="molecule type" value="Genomic_DNA"/>
</dbReference>
<accession>A0A7V5J0T5</accession>
<comment type="function">
    <text evidence="4">One of the early assembly proteins it binds 23S rRNA. One of the proteins that surrounds the polypeptide exit tunnel on the outside of the ribosome. Forms the main docking site for trigger factor binding to the ribosome.</text>
</comment>
<keyword evidence="2 4" id="KW-0689">Ribosomal protein</keyword>
<dbReference type="GO" id="GO:0006412">
    <property type="term" value="P:translation"/>
    <property type="evidence" value="ECO:0007669"/>
    <property type="project" value="UniProtKB-UniRule"/>
</dbReference>
<sequence>MKKVLIKPHITEKTILLTKQNKYTFVVAKNARKEEIKKWVENLFKVKVESINTLKNAPELKRNYRTGSYFLKGGLKKAIVKIKGDKKIDLFELESKEPKVKKTSKKK</sequence>
<dbReference type="GO" id="GO:0003735">
    <property type="term" value="F:structural constituent of ribosome"/>
    <property type="evidence" value="ECO:0007669"/>
    <property type="project" value="InterPro"/>
</dbReference>
<evidence type="ECO:0000256" key="3">
    <source>
        <dbReference type="ARBA" id="ARBA00023274"/>
    </source>
</evidence>
<reference evidence="5" key="1">
    <citation type="journal article" date="2020" name="mSystems">
        <title>Genome- and Community-Level Interaction Insights into Carbon Utilization and Element Cycling Functions of Hydrothermarchaeota in Hydrothermal Sediment.</title>
        <authorList>
            <person name="Zhou Z."/>
            <person name="Liu Y."/>
            <person name="Xu W."/>
            <person name="Pan J."/>
            <person name="Luo Z.H."/>
            <person name="Li M."/>
        </authorList>
    </citation>
    <scope>NUCLEOTIDE SEQUENCE [LARGE SCALE GENOMIC DNA]</scope>
    <source>
        <strain evidence="5">HyVt-517</strain>
    </source>
</reference>
<dbReference type="GO" id="GO:0019843">
    <property type="term" value="F:rRNA binding"/>
    <property type="evidence" value="ECO:0007669"/>
    <property type="project" value="UniProtKB-UniRule"/>
</dbReference>
<dbReference type="GO" id="GO:0005840">
    <property type="term" value="C:ribosome"/>
    <property type="evidence" value="ECO:0007669"/>
    <property type="project" value="UniProtKB-KW"/>
</dbReference>
<dbReference type="GO" id="GO:1990904">
    <property type="term" value="C:ribonucleoprotein complex"/>
    <property type="evidence" value="ECO:0007669"/>
    <property type="project" value="UniProtKB-KW"/>
</dbReference>
<dbReference type="AlphaFoldDB" id="A0A7V5J0T5"/>
<proteinExistence type="inferred from homology"/>
<name>A0A7V5J0T5_UNCKA</name>
<dbReference type="NCBIfam" id="NF004363">
    <property type="entry name" value="PRK05738.2-4"/>
    <property type="match status" value="1"/>
</dbReference>
<dbReference type="InterPro" id="IPR013025">
    <property type="entry name" value="Ribosomal_uL23-like"/>
</dbReference>
<dbReference type="Pfam" id="PF00276">
    <property type="entry name" value="Ribosomal_L23"/>
    <property type="match status" value="1"/>
</dbReference>
<dbReference type="InterPro" id="IPR012678">
    <property type="entry name" value="Ribosomal_uL23/eL15/eS24_sf"/>
</dbReference>
<dbReference type="Gene3D" id="3.30.70.330">
    <property type="match status" value="1"/>
</dbReference>
<dbReference type="PANTHER" id="PTHR11620">
    <property type="entry name" value="60S RIBOSOMAL PROTEIN L23A"/>
    <property type="match status" value="1"/>
</dbReference>
<evidence type="ECO:0000256" key="2">
    <source>
        <dbReference type="ARBA" id="ARBA00022980"/>
    </source>
</evidence>
<comment type="subunit">
    <text evidence="4">Part of the 50S ribosomal subunit. Contacts protein L29, and trigger factor when it is bound to the ribosome.</text>
</comment>
<keyword evidence="3 4" id="KW-0687">Ribonucleoprotein</keyword>
<protein>
    <recommendedName>
        <fullName evidence="4">Large ribosomal subunit protein uL23</fullName>
    </recommendedName>
</protein>
<comment type="caution">
    <text evidence="5">The sequence shown here is derived from an EMBL/GenBank/DDBJ whole genome shotgun (WGS) entry which is preliminary data.</text>
</comment>
<dbReference type="SUPFAM" id="SSF54189">
    <property type="entry name" value="Ribosomal proteins S24e, L23 and L15e"/>
    <property type="match status" value="1"/>
</dbReference>
<comment type="similarity">
    <text evidence="1 4">Belongs to the universal ribosomal protein uL23 family.</text>
</comment>
<evidence type="ECO:0000256" key="4">
    <source>
        <dbReference type="HAMAP-Rule" id="MF_01369"/>
    </source>
</evidence>
<dbReference type="Proteomes" id="UP000886106">
    <property type="component" value="Unassembled WGS sequence"/>
</dbReference>
<keyword evidence="4" id="KW-0699">rRNA-binding</keyword>
<dbReference type="InterPro" id="IPR012677">
    <property type="entry name" value="Nucleotide-bd_a/b_plait_sf"/>
</dbReference>
<evidence type="ECO:0000313" key="5">
    <source>
        <dbReference type="EMBL" id="HHH14099.1"/>
    </source>
</evidence>
<organism evidence="5">
    <name type="scientific">candidate division WWE3 bacterium</name>
    <dbReference type="NCBI Taxonomy" id="2053526"/>
    <lineage>
        <taxon>Bacteria</taxon>
        <taxon>Katanobacteria</taxon>
    </lineage>
</organism>
<keyword evidence="4" id="KW-0694">RNA-binding</keyword>